<evidence type="ECO:0000313" key="3">
    <source>
        <dbReference type="EMBL" id="SHO48175.1"/>
    </source>
</evidence>
<evidence type="ECO:0000259" key="2">
    <source>
        <dbReference type="Pfam" id="PF08269"/>
    </source>
</evidence>
<dbReference type="EMBL" id="FRFE01000009">
    <property type="protein sequence ID" value="SHO48175.1"/>
    <property type="molecule type" value="Genomic_DNA"/>
</dbReference>
<feature type="domain" description="Double Cache" evidence="2">
    <location>
        <begin position="64"/>
        <end position="149"/>
    </location>
</feature>
<keyword evidence="1" id="KW-0732">Signal</keyword>
<name>A0A1M7Y686_9BACT</name>
<dbReference type="AlphaFoldDB" id="A0A1M7Y686"/>
<dbReference type="STRING" id="1121416.SAMN02745220_02173"/>
<sequence length="161" mass="17975">MMKKALLVVCVLLFGFSVSYAEDENASPEDVYNLVLKAYDVVKALGEESFPAFNDPKGEFVYKDTYVLVQRCPSEMVAHPFALEKLRSVDLDKTYEWNKKLCDAGAQPGGGWTEYPWPKPGETEPSRKITFSILVEGTPYTVMAGVYSDTAKVEELNATLK</sequence>
<reference evidence="3 4" key="1">
    <citation type="submission" date="2016-12" db="EMBL/GenBank/DDBJ databases">
        <authorList>
            <person name="Song W.-J."/>
            <person name="Kurnit D.M."/>
        </authorList>
    </citation>
    <scope>NUCLEOTIDE SEQUENCE [LARGE SCALE GENOMIC DNA]</scope>
    <source>
        <strain evidence="3 4">DSM 18488</strain>
    </source>
</reference>
<protein>
    <recommendedName>
        <fullName evidence="2">Double Cache domain-containing protein</fullName>
    </recommendedName>
</protein>
<feature type="signal peptide" evidence="1">
    <location>
        <begin position="1"/>
        <end position="21"/>
    </location>
</feature>
<organism evidence="3 4">
    <name type="scientific">Desulfopila aestuarii DSM 18488</name>
    <dbReference type="NCBI Taxonomy" id="1121416"/>
    <lineage>
        <taxon>Bacteria</taxon>
        <taxon>Pseudomonadati</taxon>
        <taxon>Thermodesulfobacteriota</taxon>
        <taxon>Desulfobulbia</taxon>
        <taxon>Desulfobulbales</taxon>
        <taxon>Desulfocapsaceae</taxon>
        <taxon>Desulfopila</taxon>
    </lineage>
</organism>
<dbReference type="OrthoDB" id="9791237at2"/>
<gene>
    <name evidence="3" type="ORF">SAMN02745220_02173</name>
</gene>
<evidence type="ECO:0000256" key="1">
    <source>
        <dbReference type="SAM" id="SignalP"/>
    </source>
</evidence>
<proteinExistence type="predicted"/>
<dbReference type="RefSeq" id="WP_073613473.1">
    <property type="nucleotide sequence ID" value="NZ_FRFE01000009.1"/>
</dbReference>
<feature type="chain" id="PRO_5013088160" description="Double Cache domain-containing protein" evidence="1">
    <location>
        <begin position="22"/>
        <end position="161"/>
    </location>
</feature>
<dbReference type="Pfam" id="PF08269">
    <property type="entry name" value="dCache_2"/>
    <property type="match status" value="1"/>
</dbReference>
<dbReference type="InterPro" id="IPR004010">
    <property type="entry name" value="Double_Cache_2"/>
</dbReference>
<keyword evidence="4" id="KW-1185">Reference proteome</keyword>
<accession>A0A1M7Y686</accession>
<evidence type="ECO:0000313" key="4">
    <source>
        <dbReference type="Proteomes" id="UP000184603"/>
    </source>
</evidence>
<dbReference type="Gene3D" id="3.30.450.20">
    <property type="entry name" value="PAS domain"/>
    <property type="match status" value="1"/>
</dbReference>
<dbReference type="Proteomes" id="UP000184603">
    <property type="component" value="Unassembled WGS sequence"/>
</dbReference>